<name>A0A2P2Q5N2_RHIMU</name>
<reference evidence="1" key="1">
    <citation type="submission" date="2018-02" db="EMBL/GenBank/DDBJ databases">
        <title>Rhizophora mucronata_Transcriptome.</title>
        <authorList>
            <person name="Meera S.P."/>
            <person name="Sreeshan A."/>
            <person name="Augustine A."/>
        </authorList>
    </citation>
    <scope>NUCLEOTIDE SEQUENCE</scope>
    <source>
        <tissue evidence="1">Leaf</tissue>
    </source>
</reference>
<evidence type="ECO:0000313" key="1">
    <source>
        <dbReference type="EMBL" id="MBX62293.1"/>
    </source>
</evidence>
<organism evidence="1">
    <name type="scientific">Rhizophora mucronata</name>
    <name type="common">Asiatic mangrove</name>
    <dbReference type="NCBI Taxonomy" id="61149"/>
    <lineage>
        <taxon>Eukaryota</taxon>
        <taxon>Viridiplantae</taxon>
        <taxon>Streptophyta</taxon>
        <taxon>Embryophyta</taxon>
        <taxon>Tracheophyta</taxon>
        <taxon>Spermatophyta</taxon>
        <taxon>Magnoliopsida</taxon>
        <taxon>eudicotyledons</taxon>
        <taxon>Gunneridae</taxon>
        <taxon>Pentapetalae</taxon>
        <taxon>rosids</taxon>
        <taxon>fabids</taxon>
        <taxon>Malpighiales</taxon>
        <taxon>Rhizophoraceae</taxon>
        <taxon>Rhizophora</taxon>
    </lineage>
</organism>
<proteinExistence type="predicted"/>
<sequence length="37" mass="4392">MKENGIHKLRTNSQLVMSVSIYLNLLKVMTRIRNEFN</sequence>
<accession>A0A2P2Q5N2</accession>
<dbReference type="EMBL" id="GGEC01081809">
    <property type="protein sequence ID" value="MBX62293.1"/>
    <property type="molecule type" value="Transcribed_RNA"/>
</dbReference>
<dbReference type="AlphaFoldDB" id="A0A2P2Q5N2"/>
<protein>
    <submittedName>
        <fullName evidence="1">Uncharacterized protein</fullName>
    </submittedName>
</protein>